<evidence type="ECO:0000256" key="7">
    <source>
        <dbReference type="ARBA" id="ARBA00022630"/>
    </source>
</evidence>
<dbReference type="SUPFAM" id="SSF51971">
    <property type="entry name" value="Nucleotide-binding domain"/>
    <property type="match status" value="1"/>
</dbReference>
<comment type="subcellular location">
    <subcellularLocation>
        <location evidence="2 15">Mitochondrion</location>
    </subcellularLocation>
</comment>
<reference evidence="18 19" key="1">
    <citation type="journal article" date="2019" name="G3 (Bethesda)">
        <title>Sequencing of a Wild Apple (Malus baccata) Genome Unravels the Differences Between Cultivated and Wild Apple Species Regarding Disease Resistance and Cold Tolerance.</title>
        <authorList>
            <person name="Chen X."/>
        </authorList>
    </citation>
    <scope>NUCLEOTIDE SEQUENCE [LARGE SCALE GENOMIC DNA]</scope>
    <source>
        <strain evidence="19">cv. Shandingzi</strain>
        <tissue evidence="18">Leaves</tissue>
    </source>
</reference>
<protein>
    <recommendedName>
        <fullName evidence="5 15">NADPH:adrenodoxin oxidoreductase, mitochondrial</fullName>
        <ecNumber evidence="4 15">1.18.1.6</ecNumber>
    </recommendedName>
</protein>
<keyword evidence="9 15" id="KW-0521">NADP</keyword>
<dbReference type="InterPro" id="IPR036188">
    <property type="entry name" value="FAD/NAD-bd_sf"/>
</dbReference>
<comment type="similarity">
    <text evidence="3 15">Belongs to the ferredoxin--NADP reductase type 1 family.</text>
</comment>
<keyword evidence="10" id="KW-0809">Transit peptide</keyword>
<accession>A0A540M0N3</accession>
<dbReference type="PANTHER" id="PTHR48467">
    <property type="entry name" value="GLUTAMATE SYNTHASE 1 [NADH], CHLOROPLASTIC-LIKE"/>
    <property type="match status" value="1"/>
</dbReference>
<evidence type="ECO:0000256" key="11">
    <source>
        <dbReference type="ARBA" id="ARBA00022982"/>
    </source>
</evidence>
<organism evidence="18 19">
    <name type="scientific">Malus baccata</name>
    <name type="common">Siberian crab apple</name>
    <name type="synonym">Pyrus baccata</name>
    <dbReference type="NCBI Taxonomy" id="106549"/>
    <lineage>
        <taxon>Eukaryota</taxon>
        <taxon>Viridiplantae</taxon>
        <taxon>Streptophyta</taxon>
        <taxon>Embryophyta</taxon>
        <taxon>Tracheophyta</taxon>
        <taxon>Spermatophyta</taxon>
        <taxon>Magnoliopsida</taxon>
        <taxon>eudicotyledons</taxon>
        <taxon>Gunneridae</taxon>
        <taxon>Pentapetalae</taxon>
        <taxon>rosids</taxon>
        <taxon>fabids</taxon>
        <taxon>Rosales</taxon>
        <taxon>Rosaceae</taxon>
        <taxon>Amygdaloideae</taxon>
        <taxon>Maleae</taxon>
        <taxon>Malus</taxon>
    </lineage>
</organism>
<name>A0A540M0N3_MALBA</name>
<proteinExistence type="inferred from homology"/>
<keyword evidence="12 15" id="KW-0560">Oxidoreductase</keyword>
<dbReference type="SUPFAM" id="SSF51905">
    <property type="entry name" value="FAD/NAD(P)-binding domain"/>
    <property type="match status" value="1"/>
</dbReference>
<keyword evidence="13 15" id="KW-0496">Mitochondrion</keyword>
<evidence type="ECO:0000313" key="19">
    <source>
        <dbReference type="Proteomes" id="UP000315295"/>
    </source>
</evidence>
<feature type="binding site" evidence="16">
    <location>
        <position position="355"/>
    </location>
    <ligand>
        <name>FAD</name>
        <dbReference type="ChEBI" id="CHEBI:57692"/>
    </ligand>
</feature>
<evidence type="ECO:0000256" key="14">
    <source>
        <dbReference type="ARBA" id="ARBA00048933"/>
    </source>
</evidence>
<evidence type="ECO:0000256" key="2">
    <source>
        <dbReference type="ARBA" id="ARBA00004173"/>
    </source>
</evidence>
<dbReference type="EC" id="1.18.1.6" evidence="4 15"/>
<dbReference type="EMBL" id="VIEB01000396">
    <property type="protein sequence ID" value="TQD92268.1"/>
    <property type="molecule type" value="Genomic_DNA"/>
</dbReference>
<comment type="catalytic activity">
    <reaction evidence="14 15">
        <text>2 reduced [adrenodoxin] + NADP(+) + H(+) = 2 oxidized [adrenodoxin] + NADPH</text>
        <dbReference type="Rhea" id="RHEA:42312"/>
        <dbReference type="Rhea" id="RHEA-COMP:9998"/>
        <dbReference type="Rhea" id="RHEA-COMP:9999"/>
        <dbReference type="ChEBI" id="CHEBI:15378"/>
        <dbReference type="ChEBI" id="CHEBI:33737"/>
        <dbReference type="ChEBI" id="CHEBI:33738"/>
        <dbReference type="ChEBI" id="CHEBI:57783"/>
        <dbReference type="ChEBI" id="CHEBI:58349"/>
        <dbReference type="EC" id="1.18.1.6"/>
    </reaction>
</comment>
<evidence type="ECO:0000256" key="8">
    <source>
        <dbReference type="ARBA" id="ARBA00022827"/>
    </source>
</evidence>
<dbReference type="InterPro" id="IPR021163">
    <property type="entry name" value="Ferredox_Rdtase_adrenod"/>
</dbReference>
<keyword evidence="6" id="KW-0813">Transport</keyword>
<dbReference type="AlphaFoldDB" id="A0A540M0N3"/>
<evidence type="ECO:0000256" key="6">
    <source>
        <dbReference type="ARBA" id="ARBA00022448"/>
    </source>
</evidence>
<evidence type="ECO:0000256" key="13">
    <source>
        <dbReference type="ARBA" id="ARBA00023128"/>
    </source>
</evidence>
<evidence type="ECO:0000256" key="17">
    <source>
        <dbReference type="PIRSR" id="PIRSR000362-2"/>
    </source>
</evidence>
<dbReference type="GO" id="GO:0005739">
    <property type="term" value="C:mitochondrion"/>
    <property type="evidence" value="ECO:0007669"/>
    <property type="project" value="UniProtKB-SubCell"/>
</dbReference>
<feature type="binding site" evidence="17">
    <location>
        <position position="362"/>
    </location>
    <ligand>
        <name>NADP(+)</name>
        <dbReference type="ChEBI" id="CHEBI:58349"/>
    </ligand>
</feature>
<keyword evidence="7 15" id="KW-0285">Flavoprotein</keyword>
<keyword evidence="19" id="KW-1185">Reference proteome</keyword>
<feature type="binding site" evidence="16">
    <location>
        <begin position="362"/>
        <end position="364"/>
    </location>
    <ligand>
        <name>FAD</name>
        <dbReference type="ChEBI" id="CHEBI:57692"/>
    </ligand>
</feature>
<feature type="binding site" evidence="17">
    <location>
        <position position="190"/>
    </location>
    <ligand>
        <name>NADP(+)</name>
        <dbReference type="ChEBI" id="CHEBI:58349"/>
    </ligand>
</feature>
<dbReference type="Gene3D" id="3.50.50.60">
    <property type="entry name" value="FAD/NAD(P)-binding domain"/>
    <property type="match status" value="1"/>
</dbReference>
<dbReference type="Gene3D" id="3.40.50.720">
    <property type="entry name" value="NAD(P)-binding Rossmann-like Domain"/>
    <property type="match status" value="1"/>
</dbReference>
<evidence type="ECO:0000256" key="4">
    <source>
        <dbReference type="ARBA" id="ARBA00013219"/>
    </source>
</evidence>
<feature type="binding site" evidence="16">
    <location>
        <position position="32"/>
    </location>
    <ligand>
        <name>FAD</name>
        <dbReference type="ChEBI" id="CHEBI:57692"/>
    </ligand>
</feature>
<feature type="binding site" evidence="16">
    <location>
        <position position="62"/>
    </location>
    <ligand>
        <name>FAD</name>
        <dbReference type="ChEBI" id="CHEBI:57692"/>
    </ligand>
</feature>
<evidence type="ECO:0000256" key="3">
    <source>
        <dbReference type="ARBA" id="ARBA00008312"/>
    </source>
</evidence>
<evidence type="ECO:0000256" key="9">
    <source>
        <dbReference type="ARBA" id="ARBA00022857"/>
    </source>
</evidence>
<evidence type="ECO:0000256" key="15">
    <source>
        <dbReference type="PIRNR" id="PIRNR000362"/>
    </source>
</evidence>
<evidence type="ECO:0000256" key="1">
    <source>
        <dbReference type="ARBA" id="ARBA00001974"/>
    </source>
</evidence>
<evidence type="ECO:0000313" key="18">
    <source>
        <dbReference type="EMBL" id="TQD92268.1"/>
    </source>
</evidence>
<evidence type="ECO:0000256" key="16">
    <source>
        <dbReference type="PIRSR" id="PIRSR000362-1"/>
    </source>
</evidence>
<dbReference type="STRING" id="106549.A0A540M0N3"/>
<dbReference type="Proteomes" id="UP000315295">
    <property type="component" value="Unassembled WGS sequence"/>
</dbReference>
<evidence type="ECO:0000256" key="5">
    <source>
        <dbReference type="ARBA" id="ARBA00016287"/>
    </source>
</evidence>
<keyword evidence="8 15" id="KW-0274">FAD</keyword>
<evidence type="ECO:0000256" key="10">
    <source>
        <dbReference type="ARBA" id="ARBA00022946"/>
    </source>
</evidence>
<keyword evidence="11" id="KW-0249">Electron transport</keyword>
<dbReference type="GO" id="GO:0016491">
    <property type="term" value="F:oxidoreductase activity"/>
    <property type="evidence" value="ECO:0007669"/>
    <property type="project" value="UniProtKB-KW"/>
</dbReference>
<sequence>MANFQARTWLYRTFSTVASQPLRVCVVGSGPAGFYTAEKIVVNQFTRVAQHEHCLFFGNVTLGSSVTLPELRELYDVVVLAYGAESDRVLGIPGEDLSGVYAAREFVWWYNGHPNCRYLNPDLKSSDTAIILGQGNVALDAARILLRPTTELATTDIASHALAALEDSSIRKVYLVGRQGPVQAACTAKELREILGIKDLHVHKKETDLLPTPADEEEMKKNRIRKRAYELLSKAAMTRPSHPSSDACELHLVFFRKPNKFLESDERRDHVSGVRLEKTKLIGISPGEQTAAGTGQFEELGCGIVLKSIGYKSVPVDGLPFDHWKGVVPNVRGRVLSDTSGDPTLLEKGLYVCGWLKRGPTGIIATNLYCAEETVASISEDIKLGRLTSSSNSGREGLLQLLDDRNVRVISFRDWEKIRLGRKTAREFKKQAEGKTSHDL</sequence>
<dbReference type="PIRSF" id="PIRSF000362">
    <property type="entry name" value="FNR"/>
    <property type="match status" value="1"/>
</dbReference>
<feature type="binding site" evidence="17">
    <location>
        <begin position="134"/>
        <end position="137"/>
    </location>
    <ligand>
        <name>NADP(+)</name>
        <dbReference type="ChEBI" id="CHEBI:58349"/>
    </ligand>
</feature>
<evidence type="ECO:0000256" key="12">
    <source>
        <dbReference type="ARBA" id="ARBA00023002"/>
    </source>
</evidence>
<comment type="caution">
    <text evidence="18">The sequence shown here is derived from an EMBL/GenBank/DDBJ whole genome shotgun (WGS) entry which is preliminary data.</text>
</comment>
<dbReference type="InterPro" id="IPR055275">
    <property type="entry name" value="Ferredox_Rdtase"/>
</dbReference>
<dbReference type="PANTHER" id="PTHR48467:SF1">
    <property type="entry name" value="GLUTAMATE SYNTHASE 1 [NADH], CHLOROPLASTIC-LIKE"/>
    <property type="match status" value="1"/>
</dbReference>
<dbReference type="FunFam" id="3.50.50.60:FF:000036">
    <property type="entry name" value="NADPH:adrenodoxin oxidoreductase, mitochondrial"/>
    <property type="match status" value="1"/>
</dbReference>
<gene>
    <name evidence="18" type="ORF">C1H46_022150</name>
</gene>
<comment type="cofactor">
    <cofactor evidence="1 15 16">
        <name>FAD</name>
        <dbReference type="ChEBI" id="CHEBI:57692"/>
    </cofactor>
</comment>